<reference evidence="3" key="1">
    <citation type="submission" date="2017-07" db="EMBL/GenBank/DDBJ databases">
        <title>Comparative genome mining reveals phylogenetic distribution patterns of secondary metabolites in Amycolatopsis.</title>
        <authorList>
            <person name="Adamek M."/>
            <person name="Alanjary M."/>
            <person name="Sales-Ortells H."/>
            <person name="Goodfellow M."/>
            <person name="Bull A.T."/>
            <person name="Kalinowski J."/>
            <person name="Ziemert N."/>
        </authorList>
    </citation>
    <scope>NUCLEOTIDE SEQUENCE [LARGE SCALE GENOMIC DNA]</scope>
    <source>
        <strain evidence="3">H5</strain>
    </source>
</reference>
<keyword evidence="3" id="KW-1185">Reference proteome</keyword>
<feature type="transmembrane region" description="Helical" evidence="1">
    <location>
        <begin position="12"/>
        <end position="36"/>
    </location>
</feature>
<accession>A0A229SRD9</accession>
<proteinExistence type="predicted"/>
<evidence type="ECO:0000313" key="3">
    <source>
        <dbReference type="Proteomes" id="UP000215199"/>
    </source>
</evidence>
<evidence type="ECO:0000256" key="1">
    <source>
        <dbReference type="SAM" id="Phobius"/>
    </source>
</evidence>
<comment type="caution">
    <text evidence="2">The sequence shown here is derived from an EMBL/GenBank/DDBJ whole genome shotgun (WGS) entry which is preliminary data.</text>
</comment>
<sequence>MPRPPKRGLAVGWIIAIVALGMVVVVGAAVGVFALLNRGSGYDAVEGKYGAGPLASCDDFAARVGNLPPKRSDMPLQGSKGWLCTFTDEASTVTVHLDVEVTNAARQRSGFDTMTASAGYVVDPAVHLGERAAWGSIATGRSCDLIVLDSNATFKVGLDDGNAARDATQACKDRVKVIAEALYDVMQPR</sequence>
<protein>
    <recommendedName>
        <fullName evidence="4">DUF3558 domain-containing protein</fullName>
    </recommendedName>
</protein>
<name>A0A229SRD9_9PSEU</name>
<keyword evidence="1" id="KW-1133">Transmembrane helix</keyword>
<keyword evidence="1" id="KW-0472">Membrane</keyword>
<dbReference type="EMBL" id="NMUL01000047">
    <property type="protein sequence ID" value="OXM61372.1"/>
    <property type="molecule type" value="Genomic_DNA"/>
</dbReference>
<dbReference type="RefSeq" id="WP_093952528.1">
    <property type="nucleotide sequence ID" value="NZ_NMUL01000047.1"/>
</dbReference>
<evidence type="ECO:0008006" key="4">
    <source>
        <dbReference type="Google" id="ProtNLM"/>
    </source>
</evidence>
<dbReference type="AlphaFoldDB" id="A0A229SRD9"/>
<keyword evidence="1" id="KW-0812">Transmembrane</keyword>
<evidence type="ECO:0000313" key="2">
    <source>
        <dbReference type="EMBL" id="OXM61372.1"/>
    </source>
</evidence>
<organism evidence="2 3">
    <name type="scientific">Amycolatopsis vastitatis</name>
    <dbReference type="NCBI Taxonomy" id="1905142"/>
    <lineage>
        <taxon>Bacteria</taxon>
        <taxon>Bacillati</taxon>
        <taxon>Actinomycetota</taxon>
        <taxon>Actinomycetes</taxon>
        <taxon>Pseudonocardiales</taxon>
        <taxon>Pseudonocardiaceae</taxon>
        <taxon>Amycolatopsis</taxon>
    </lineage>
</organism>
<dbReference type="OrthoDB" id="3677989at2"/>
<dbReference type="Proteomes" id="UP000215199">
    <property type="component" value="Unassembled WGS sequence"/>
</dbReference>
<gene>
    <name evidence="2" type="ORF">CF165_38505</name>
</gene>